<gene>
    <name evidence="2" type="ORF">U0C82_01305</name>
</gene>
<dbReference type="EMBL" id="JAXLPB010000001">
    <property type="protein sequence ID" value="MDY8107783.1"/>
    <property type="molecule type" value="Genomic_DNA"/>
</dbReference>
<keyword evidence="3" id="KW-1185">Reference proteome</keyword>
<evidence type="ECO:0000313" key="3">
    <source>
        <dbReference type="Proteomes" id="UP001294412"/>
    </source>
</evidence>
<sequence length="110" mass="11990">MEPMTDPISNGADMRWIELPPILDIAAAAPLADRLRAHRGAPLAIDASQVEKTGTQAVQVLLAASKSWKADEIDFRITSASEPFLASLELIGLSMDDFHEVEFALETNEQ</sequence>
<dbReference type="Proteomes" id="UP001294412">
    <property type="component" value="Unassembled WGS sequence"/>
</dbReference>
<organism evidence="2 3">
    <name type="scientific">Fulvimarina uroteuthidis</name>
    <dbReference type="NCBI Taxonomy" id="3098149"/>
    <lineage>
        <taxon>Bacteria</taxon>
        <taxon>Pseudomonadati</taxon>
        <taxon>Pseudomonadota</taxon>
        <taxon>Alphaproteobacteria</taxon>
        <taxon>Hyphomicrobiales</taxon>
        <taxon>Aurantimonadaceae</taxon>
        <taxon>Fulvimarina</taxon>
    </lineage>
</organism>
<dbReference type="RefSeq" id="WP_322185103.1">
    <property type="nucleotide sequence ID" value="NZ_JAXLPB010000001.1"/>
</dbReference>
<dbReference type="Pfam" id="PF13466">
    <property type="entry name" value="STAS_2"/>
    <property type="match status" value="1"/>
</dbReference>
<proteinExistence type="predicted"/>
<evidence type="ECO:0000259" key="1">
    <source>
        <dbReference type="Pfam" id="PF13466"/>
    </source>
</evidence>
<feature type="domain" description="MlaB-like STAS" evidence="1">
    <location>
        <begin position="17"/>
        <end position="93"/>
    </location>
</feature>
<dbReference type="InterPro" id="IPR036513">
    <property type="entry name" value="STAS_dom_sf"/>
</dbReference>
<comment type="caution">
    <text evidence="2">The sequence shown here is derived from an EMBL/GenBank/DDBJ whole genome shotgun (WGS) entry which is preliminary data.</text>
</comment>
<dbReference type="Gene3D" id="3.30.750.24">
    <property type="entry name" value="STAS domain"/>
    <property type="match status" value="1"/>
</dbReference>
<evidence type="ECO:0000313" key="2">
    <source>
        <dbReference type="EMBL" id="MDY8107783.1"/>
    </source>
</evidence>
<dbReference type="InterPro" id="IPR058548">
    <property type="entry name" value="MlaB-like_STAS"/>
</dbReference>
<name>A0ABU5HYZ2_9HYPH</name>
<dbReference type="SUPFAM" id="SSF52091">
    <property type="entry name" value="SpoIIaa-like"/>
    <property type="match status" value="1"/>
</dbReference>
<protein>
    <submittedName>
        <fullName evidence="2">STAS domain-containing protein</fullName>
    </submittedName>
</protein>
<reference evidence="2 3" key="1">
    <citation type="submission" date="2023-12" db="EMBL/GenBank/DDBJ databases">
        <title>Description of Novel Strain Fulvimarina sp. 2208YS6-2-32 isolated from Uroteuthis (Photololigo) edulis.</title>
        <authorList>
            <person name="Park J.-S."/>
        </authorList>
    </citation>
    <scope>NUCLEOTIDE SEQUENCE [LARGE SCALE GENOMIC DNA]</scope>
    <source>
        <strain evidence="2 3">2208YS6-2-32</strain>
    </source>
</reference>
<accession>A0ABU5HYZ2</accession>